<dbReference type="EnsemblPlants" id="Zm00001eb390050_T001">
    <property type="protein sequence ID" value="Zm00001eb390050_P001"/>
    <property type="gene ID" value="Zm00001eb390050"/>
</dbReference>
<name>A0A804R2I7_MAIZE</name>
<reference evidence="3" key="1">
    <citation type="journal article" date="2009" name="Science">
        <title>The B73 maize genome: complexity, diversity, and dynamics.</title>
        <authorList>
            <person name="Schnable P.S."/>
            <person name="Ware D."/>
            <person name="Fulton R.S."/>
            <person name="Stein J.C."/>
            <person name="Wei F."/>
            <person name="Pasternak S."/>
            <person name="Liang C."/>
            <person name="Zhang J."/>
            <person name="Fulton L."/>
            <person name="Graves T.A."/>
            <person name="Minx P."/>
            <person name="Reily A.D."/>
            <person name="Courtney L."/>
            <person name="Kruchowski S.S."/>
            <person name="Tomlinson C."/>
            <person name="Strong C."/>
            <person name="Delehaunty K."/>
            <person name="Fronick C."/>
            <person name="Courtney B."/>
            <person name="Rock S.M."/>
            <person name="Belter E."/>
            <person name="Du F."/>
            <person name="Kim K."/>
            <person name="Abbott R.M."/>
            <person name="Cotton M."/>
            <person name="Levy A."/>
            <person name="Marchetto P."/>
            <person name="Ochoa K."/>
            <person name="Jackson S.M."/>
            <person name="Gillam B."/>
            <person name="Chen W."/>
            <person name="Yan L."/>
            <person name="Higginbotham J."/>
            <person name="Cardenas M."/>
            <person name="Waligorski J."/>
            <person name="Applebaum E."/>
            <person name="Phelps L."/>
            <person name="Falcone J."/>
            <person name="Kanchi K."/>
            <person name="Thane T."/>
            <person name="Scimone A."/>
            <person name="Thane N."/>
            <person name="Henke J."/>
            <person name="Wang T."/>
            <person name="Ruppert J."/>
            <person name="Shah N."/>
            <person name="Rotter K."/>
            <person name="Hodges J."/>
            <person name="Ingenthron E."/>
            <person name="Cordes M."/>
            <person name="Kohlberg S."/>
            <person name="Sgro J."/>
            <person name="Delgado B."/>
            <person name="Mead K."/>
            <person name="Chinwalla A."/>
            <person name="Leonard S."/>
            <person name="Crouse K."/>
            <person name="Collura K."/>
            <person name="Kudrna D."/>
            <person name="Currie J."/>
            <person name="He R."/>
            <person name="Angelova A."/>
            <person name="Rajasekar S."/>
            <person name="Mueller T."/>
            <person name="Lomeli R."/>
            <person name="Scara G."/>
            <person name="Ko A."/>
            <person name="Delaney K."/>
            <person name="Wissotski M."/>
            <person name="Lopez G."/>
            <person name="Campos D."/>
            <person name="Braidotti M."/>
            <person name="Ashley E."/>
            <person name="Golser W."/>
            <person name="Kim H."/>
            <person name="Lee S."/>
            <person name="Lin J."/>
            <person name="Dujmic Z."/>
            <person name="Kim W."/>
            <person name="Talag J."/>
            <person name="Zuccolo A."/>
            <person name="Fan C."/>
            <person name="Sebastian A."/>
            <person name="Kramer M."/>
            <person name="Spiegel L."/>
            <person name="Nascimento L."/>
            <person name="Zutavern T."/>
            <person name="Miller B."/>
            <person name="Ambroise C."/>
            <person name="Muller S."/>
            <person name="Spooner W."/>
            <person name="Narechania A."/>
            <person name="Ren L."/>
            <person name="Wei S."/>
            <person name="Kumari S."/>
            <person name="Faga B."/>
            <person name="Levy M.J."/>
            <person name="McMahan L."/>
            <person name="Van Buren P."/>
            <person name="Vaughn M.W."/>
            <person name="Ying K."/>
            <person name="Yeh C.-T."/>
            <person name="Emrich S.J."/>
            <person name="Jia Y."/>
            <person name="Kalyanaraman A."/>
            <person name="Hsia A.-P."/>
            <person name="Barbazuk W.B."/>
            <person name="Baucom R.S."/>
            <person name="Brutnell T.P."/>
            <person name="Carpita N.C."/>
            <person name="Chaparro C."/>
            <person name="Chia J.-M."/>
            <person name="Deragon J.-M."/>
            <person name="Estill J.C."/>
            <person name="Fu Y."/>
            <person name="Jeddeloh J.A."/>
            <person name="Han Y."/>
            <person name="Lee H."/>
            <person name="Li P."/>
            <person name="Lisch D.R."/>
            <person name="Liu S."/>
            <person name="Liu Z."/>
            <person name="Nagel D.H."/>
            <person name="McCann M.C."/>
            <person name="SanMiguel P."/>
            <person name="Myers A.M."/>
            <person name="Nettleton D."/>
            <person name="Nguyen J."/>
            <person name="Penning B.W."/>
            <person name="Ponnala L."/>
            <person name="Schneider K.L."/>
            <person name="Schwartz D.C."/>
            <person name="Sharma A."/>
            <person name="Soderlund C."/>
            <person name="Springer N.M."/>
            <person name="Sun Q."/>
            <person name="Wang H."/>
            <person name="Waterman M."/>
            <person name="Westerman R."/>
            <person name="Wolfgruber T.K."/>
            <person name="Yang L."/>
            <person name="Yu Y."/>
            <person name="Zhang L."/>
            <person name="Zhou S."/>
            <person name="Zhu Q."/>
            <person name="Bennetzen J.L."/>
            <person name="Dawe R.K."/>
            <person name="Jiang J."/>
            <person name="Jiang N."/>
            <person name="Presting G.G."/>
            <person name="Wessler S.R."/>
            <person name="Aluru S."/>
            <person name="Martienssen R.A."/>
            <person name="Clifton S.W."/>
            <person name="McCombie W.R."/>
            <person name="Wing R.A."/>
            <person name="Wilson R.K."/>
        </authorList>
    </citation>
    <scope>NUCLEOTIDE SEQUENCE [LARGE SCALE GENOMIC DNA]</scope>
    <source>
        <strain evidence="3">cv. B73</strain>
    </source>
</reference>
<dbReference type="Proteomes" id="UP000007305">
    <property type="component" value="Chromosome 9"/>
</dbReference>
<proteinExistence type="predicted"/>
<evidence type="ECO:0000256" key="1">
    <source>
        <dbReference type="SAM" id="MobiDB-lite"/>
    </source>
</evidence>
<reference evidence="2" key="2">
    <citation type="submission" date="2019-07" db="EMBL/GenBank/DDBJ databases">
        <authorList>
            <person name="Seetharam A."/>
            <person name="Woodhouse M."/>
            <person name="Cannon E."/>
        </authorList>
    </citation>
    <scope>NUCLEOTIDE SEQUENCE [LARGE SCALE GENOMIC DNA]</scope>
    <source>
        <strain evidence="2">cv. B73</strain>
    </source>
</reference>
<dbReference type="AlphaFoldDB" id="A0A804R2I7"/>
<organism evidence="2 3">
    <name type="scientific">Zea mays</name>
    <name type="common">Maize</name>
    <dbReference type="NCBI Taxonomy" id="4577"/>
    <lineage>
        <taxon>Eukaryota</taxon>
        <taxon>Viridiplantae</taxon>
        <taxon>Streptophyta</taxon>
        <taxon>Embryophyta</taxon>
        <taxon>Tracheophyta</taxon>
        <taxon>Spermatophyta</taxon>
        <taxon>Magnoliopsida</taxon>
        <taxon>Liliopsida</taxon>
        <taxon>Poales</taxon>
        <taxon>Poaceae</taxon>
        <taxon>PACMAD clade</taxon>
        <taxon>Panicoideae</taxon>
        <taxon>Andropogonodae</taxon>
        <taxon>Andropogoneae</taxon>
        <taxon>Tripsacinae</taxon>
        <taxon>Zea</taxon>
    </lineage>
</organism>
<dbReference type="EnsemblPlants" id="Zm00001eb390080_T001">
    <property type="protein sequence ID" value="Zm00001eb390080_P001"/>
    <property type="gene ID" value="Zm00001eb390080"/>
</dbReference>
<dbReference type="Gramene" id="Zm00001eb390050_T001">
    <property type="protein sequence ID" value="Zm00001eb390050_P001"/>
    <property type="gene ID" value="Zm00001eb390050"/>
</dbReference>
<protein>
    <submittedName>
        <fullName evidence="2">Uncharacterized protein</fullName>
    </submittedName>
</protein>
<sequence>MAGTPSAMEKQSSMDPAEKRTRAEKGLRLGNPARCGRVRLKVRHGRPREGRASAGEERGALHGRSGASRQQRSAVEKKPARQGTSRAHDRGGEHRAELRRDL</sequence>
<feature type="compositionally biased region" description="Basic residues" evidence="1">
    <location>
        <begin position="36"/>
        <end position="46"/>
    </location>
</feature>
<evidence type="ECO:0000313" key="2">
    <source>
        <dbReference type="EnsemblPlants" id="Zm00001eb390050_P001"/>
    </source>
</evidence>
<evidence type="ECO:0000313" key="3">
    <source>
        <dbReference type="Proteomes" id="UP000007305"/>
    </source>
</evidence>
<feature type="compositionally biased region" description="Basic and acidic residues" evidence="1">
    <location>
        <begin position="86"/>
        <end position="102"/>
    </location>
</feature>
<feature type="compositionally biased region" description="Basic and acidic residues" evidence="1">
    <location>
        <begin position="47"/>
        <end position="60"/>
    </location>
</feature>
<feature type="region of interest" description="Disordered" evidence="1">
    <location>
        <begin position="1"/>
        <end position="102"/>
    </location>
</feature>
<feature type="compositionally biased region" description="Basic and acidic residues" evidence="1">
    <location>
        <begin position="16"/>
        <end position="27"/>
    </location>
</feature>
<keyword evidence="3" id="KW-1185">Reference proteome</keyword>
<reference evidence="2" key="3">
    <citation type="submission" date="2021-05" db="UniProtKB">
        <authorList>
            <consortium name="EnsemblPlants"/>
        </authorList>
    </citation>
    <scope>IDENTIFICATION</scope>
    <source>
        <strain evidence="2">cv. B73</strain>
    </source>
</reference>
<accession>A0A804R2I7</accession>
<dbReference type="Gramene" id="Zm00001eb390080_T001">
    <property type="protein sequence ID" value="Zm00001eb390080_P001"/>
    <property type="gene ID" value="Zm00001eb390080"/>
</dbReference>